<feature type="compositionally biased region" description="Low complexity" evidence="1">
    <location>
        <begin position="163"/>
        <end position="173"/>
    </location>
</feature>
<comment type="caution">
    <text evidence="2">The sequence shown here is derived from an EMBL/GenBank/DDBJ whole genome shotgun (WGS) entry which is preliminary data.</text>
</comment>
<feature type="compositionally biased region" description="Low complexity" evidence="1">
    <location>
        <begin position="475"/>
        <end position="495"/>
    </location>
</feature>
<dbReference type="EMBL" id="LSRX01001361">
    <property type="protein sequence ID" value="OLP80657.1"/>
    <property type="molecule type" value="Genomic_DNA"/>
</dbReference>
<feature type="region of interest" description="Disordered" evidence="1">
    <location>
        <begin position="475"/>
        <end position="533"/>
    </location>
</feature>
<organism evidence="2 3">
    <name type="scientific">Symbiodinium microadriaticum</name>
    <name type="common">Dinoflagellate</name>
    <name type="synonym">Zooxanthella microadriatica</name>
    <dbReference type="NCBI Taxonomy" id="2951"/>
    <lineage>
        <taxon>Eukaryota</taxon>
        <taxon>Sar</taxon>
        <taxon>Alveolata</taxon>
        <taxon>Dinophyceae</taxon>
        <taxon>Suessiales</taxon>
        <taxon>Symbiodiniaceae</taxon>
        <taxon>Symbiodinium</taxon>
    </lineage>
</organism>
<evidence type="ECO:0000313" key="2">
    <source>
        <dbReference type="EMBL" id="OLP80657.1"/>
    </source>
</evidence>
<gene>
    <name evidence="2" type="ORF">AK812_SmicGene38908</name>
</gene>
<sequence>MATSGWRCVTCGTGLTHRLRCKQALSPETGTYGSFPLARRLQQPKDSGEQELKAFRRAVENELTDLVALVGHATAHSILTHAHCLLEGYAKKCKLPAKTSAMVFGLIWFGTGLTAQFIEDEVELERKLLNVKNLTRKDVGPAKVFWTNAMNEPASTPPRRRQQQAPQQPGWPTPAGGKGFVHSLCPLRCESLGKLVPAARDRLKPAADLFLELLHARQERRTLAEISRSLKVNRHRVRKMQFCLAESHRHYVRLFLKQARCIALRTDAREGRLVTRFAATTGQLKQLKGTLPFQKQHKSTAKGLAESMEKSLVDLCTPYLGALPSSRMDVSRLQQPNTALLEHIKKHIEVLDGDAASAQQGALVAFAQRAQLPALKDWSGGCNNQDTAPAAGVVAEAKDEKTAAPVEVEPEPGFVTPAQESTSLLAYCDMDEEGNYKCRLRDTGVMSMLHLQVMTEAHQGRLKWFLKEKKKTAVTAQASSSTAMAPAEGAASKAKSAPKKRVQEEVKMEEEPEPKTVKVDEEPKVESGSGMAAATAKVETEQATATAVEEAAGEVQEQPMQVAKTEEQAMEVDKVPEQPVAKTEEQAMEVDTKVEAMEVDTKVEAAVEAAVEAEVGLEKVKYRVSGVGATTIVVLSRTSAVEPANVEGGKGKKWKLDPPKWLATFVHKAGADYVAGIFGGAFWISLLVAGLCDDGAILLDEKEASAETAATAQIPQSSEFDPGHLEGTLLVGWYKKPSFSERDLEDLAQRIEPPALFVQSTAAGQVWL</sequence>
<name>A0A1Q9CCU2_SYMMI</name>
<protein>
    <submittedName>
        <fullName evidence="2">Uncharacterized protein</fullName>
    </submittedName>
</protein>
<proteinExistence type="predicted"/>
<evidence type="ECO:0000313" key="3">
    <source>
        <dbReference type="Proteomes" id="UP000186817"/>
    </source>
</evidence>
<feature type="compositionally biased region" description="Basic and acidic residues" evidence="1">
    <location>
        <begin position="513"/>
        <end position="525"/>
    </location>
</feature>
<dbReference type="Proteomes" id="UP000186817">
    <property type="component" value="Unassembled WGS sequence"/>
</dbReference>
<dbReference type="OrthoDB" id="441961at2759"/>
<feature type="region of interest" description="Disordered" evidence="1">
    <location>
        <begin position="150"/>
        <end position="173"/>
    </location>
</feature>
<keyword evidence="3" id="KW-1185">Reference proteome</keyword>
<accession>A0A1Q9CCU2</accession>
<reference evidence="2 3" key="1">
    <citation type="submission" date="2016-02" db="EMBL/GenBank/DDBJ databases">
        <title>Genome analysis of coral dinoflagellate symbionts highlights evolutionary adaptations to a symbiotic lifestyle.</title>
        <authorList>
            <person name="Aranda M."/>
            <person name="Li Y."/>
            <person name="Liew Y.J."/>
            <person name="Baumgarten S."/>
            <person name="Simakov O."/>
            <person name="Wilson M."/>
            <person name="Piel J."/>
            <person name="Ashoor H."/>
            <person name="Bougouffa S."/>
            <person name="Bajic V.B."/>
            <person name="Ryu T."/>
            <person name="Ravasi T."/>
            <person name="Bayer T."/>
            <person name="Micklem G."/>
            <person name="Kim H."/>
            <person name="Bhak J."/>
            <person name="Lajeunesse T.C."/>
            <person name="Voolstra C.R."/>
        </authorList>
    </citation>
    <scope>NUCLEOTIDE SEQUENCE [LARGE SCALE GENOMIC DNA]</scope>
    <source>
        <strain evidence="2 3">CCMP2467</strain>
    </source>
</reference>
<evidence type="ECO:0000256" key="1">
    <source>
        <dbReference type="SAM" id="MobiDB-lite"/>
    </source>
</evidence>
<dbReference type="AlphaFoldDB" id="A0A1Q9CCU2"/>